<evidence type="ECO:0000313" key="2">
    <source>
        <dbReference type="Proteomes" id="UP000617426"/>
    </source>
</evidence>
<dbReference type="InterPro" id="IPR021456">
    <property type="entry name" value="DUF3107"/>
</dbReference>
<dbReference type="EMBL" id="JACHMK010000001">
    <property type="protein sequence ID" value="MBB6334215.1"/>
    <property type="molecule type" value="Genomic_DNA"/>
</dbReference>
<reference evidence="1" key="1">
    <citation type="submission" date="2020-08" db="EMBL/GenBank/DDBJ databases">
        <title>Sequencing the genomes of 1000 actinobacteria strains.</title>
        <authorList>
            <person name="Klenk H.-P."/>
        </authorList>
    </citation>
    <scope>NUCLEOTIDE SEQUENCE</scope>
    <source>
        <strain evidence="1">DSM 10695</strain>
    </source>
</reference>
<dbReference type="RefSeq" id="WP_184452040.1">
    <property type="nucleotide sequence ID" value="NZ_JACHMK010000001.1"/>
</dbReference>
<evidence type="ECO:0008006" key="3">
    <source>
        <dbReference type="Google" id="ProtNLM"/>
    </source>
</evidence>
<accession>A0A923E456</accession>
<sequence>MNITIGIRGSAREISIDLDTEREELVSRVNAAVQSLSVLDLTDDRGQRYLVPARSIAYVQIGEQIERRVGFAIV</sequence>
<dbReference type="Pfam" id="PF11305">
    <property type="entry name" value="DUF3107"/>
    <property type="match status" value="1"/>
</dbReference>
<organism evidence="1 2">
    <name type="scientific">Schaalia hyovaginalis</name>
    <dbReference type="NCBI Taxonomy" id="29316"/>
    <lineage>
        <taxon>Bacteria</taxon>
        <taxon>Bacillati</taxon>
        <taxon>Actinomycetota</taxon>
        <taxon>Actinomycetes</taxon>
        <taxon>Actinomycetales</taxon>
        <taxon>Actinomycetaceae</taxon>
        <taxon>Schaalia</taxon>
    </lineage>
</organism>
<gene>
    <name evidence="1" type="ORF">HD592_000780</name>
</gene>
<dbReference type="Proteomes" id="UP000617426">
    <property type="component" value="Unassembled WGS sequence"/>
</dbReference>
<comment type="caution">
    <text evidence="1">The sequence shown here is derived from an EMBL/GenBank/DDBJ whole genome shotgun (WGS) entry which is preliminary data.</text>
</comment>
<dbReference type="AlphaFoldDB" id="A0A923E456"/>
<proteinExistence type="predicted"/>
<protein>
    <recommendedName>
        <fullName evidence="3">DUF3107 domain-containing protein</fullName>
    </recommendedName>
</protein>
<name>A0A923E456_9ACTO</name>
<keyword evidence="2" id="KW-1185">Reference proteome</keyword>
<evidence type="ECO:0000313" key="1">
    <source>
        <dbReference type="EMBL" id="MBB6334215.1"/>
    </source>
</evidence>